<dbReference type="GO" id="GO:0008278">
    <property type="term" value="C:cohesin complex"/>
    <property type="evidence" value="ECO:0007669"/>
    <property type="project" value="InterPro"/>
</dbReference>
<dbReference type="FunFam" id="3.40.50.300:FF:000564">
    <property type="entry name" value="Structural maintenance of chromosomes 1A"/>
    <property type="match status" value="1"/>
</dbReference>
<evidence type="ECO:0000259" key="12">
    <source>
        <dbReference type="SMART" id="SM00968"/>
    </source>
</evidence>
<dbReference type="PANTHER" id="PTHR18937">
    <property type="entry name" value="STRUCTURAL MAINTENANCE OF CHROMOSOMES SMC FAMILY MEMBER"/>
    <property type="match status" value="1"/>
</dbReference>
<dbReference type="InterPro" id="IPR024704">
    <property type="entry name" value="SMC"/>
</dbReference>
<keyword evidence="8" id="KW-0539">Nucleus</keyword>
<dbReference type="eggNOG" id="KOG0018">
    <property type="taxonomic scope" value="Eukaryota"/>
</dbReference>
<evidence type="ECO:0000256" key="1">
    <source>
        <dbReference type="ARBA" id="ARBA00004123"/>
    </source>
</evidence>
<feature type="coiled-coil region" evidence="10">
    <location>
        <begin position="174"/>
        <end position="473"/>
    </location>
</feature>
<keyword evidence="14" id="KW-1185">Reference proteome</keyword>
<feature type="compositionally biased region" description="Polar residues" evidence="11">
    <location>
        <begin position="1003"/>
        <end position="1014"/>
    </location>
</feature>
<evidence type="ECO:0000256" key="5">
    <source>
        <dbReference type="ARBA" id="ARBA00022618"/>
    </source>
</evidence>
<dbReference type="EMBL" id="GL380366">
    <property type="protein sequence ID" value="EGT53910.1"/>
    <property type="molecule type" value="Genomic_DNA"/>
</dbReference>
<dbReference type="CDD" id="cd03275">
    <property type="entry name" value="ABC_SMC1_euk"/>
    <property type="match status" value="1"/>
</dbReference>
<keyword evidence="6" id="KW-0498">Mitosis</keyword>
<dbReference type="InterPro" id="IPR036277">
    <property type="entry name" value="SMC_hinge_sf"/>
</dbReference>
<dbReference type="Gene3D" id="1.20.1480.30">
    <property type="entry name" value="Designed four-helix bundle protein"/>
    <property type="match status" value="1"/>
</dbReference>
<dbReference type="GO" id="GO:0016887">
    <property type="term" value="F:ATP hydrolysis activity"/>
    <property type="evidence" value="ECO:0007669"/>
    <property type="project" value="InterPro"/>
</dbReference>
<evidence type="ECO:0000256" key="7">
    <source>
        <dbReference type="ARBA" id="ARBA00023054"/>
    </source>
</evidence>
<dbReference type="Proteomes" id="UP000008068">
    <property type="component" value="Unassembled WGS sequence"/>
</dbReference>
<dbReference type="HOGENOM" id="CLU_001042_0_2_1"/>
<feature type="domain" description="SMC hinge" evidence="12">
    <location>
        <begin position="524"/>
        <end position="643"/>
    </location>
</feature>
<feature type="coiled-coil region" evidence="10">
    <location>
        <begin position="683"/>
        <end position="839"/>
    </location>
</feature>
<dbReference type="PANTHER" id="PTHR18937:SF12">
    <property type="entry name" value="STRUCTURAL MAINTENANCE OF CHROMOSOMES PROTEIN"/>
    <property type="match status" value="1"/>
</dbReference>
<dbReference type="Gene3D" id="3.30.70.1620">
    <property type="match status" value="1"/>
</dbReference>
<evidence type="ECO:0000313" key="13">
    <source>
        <dbReference type="EMBL" id="EGT53910.1"/>
    </source>
</evidence>
<dbReference type="FunCoup" id="G0PFH7">
    <property type="interactions" value="2526"/>
</dbReference>
<keyword evidence="7 10" id="KW-0175">Coiled coil</keyword>
<protein>
    <recommendedName>
        <fullName evidence="12">SMC hinge domain-containing protein</fullName>
    </recommendedName>
</protein>
<dbReference type="STRING" id="135651.G0PFH7"/>
<sequence>MRAAGSSLDSLPGKGVLHTLEIENFKSYKGKHVIGPFSRFTAIIGPNGSGKSNLMDAISFVLGERPNSLRVKKYNDLIHGAPIGKPVAKKCRVTMNYKYADGRIKAFSRGVNNGTSEHFLDNVSVTSAVYSQEMESINIYIKAKNFLVYQGAIENIAMKNPKERTQLFEELSRSHEFQAEYERLKVEMTKAEDDTQHNMNKRRGIAQEKREAKMEKDEAEKYQQMKNELAAKSTMLYLHQLFHCERAIEEAKGDINNQKKKIASLESTKTEEEEKISSRQTEFRKVQREVAKLTRNLDHKESALKEKSEEMLAAKVAVSHSKLQMEASKKALAAAEAKAENNAAQLKELKKRKKEMEAKKKAYEEEIQEIRQKDDLNLSDEQVKEYEQLKDQADRESAMVQRSLLTARQVFENDKSALNHEIRKQSEQQARIKVKEEDLQRIQRQIAELQGKIQSTEAEEKSLREKMKGMEDEVKIDKSASANYNAELISVIRQLSDASGDNAEGERNQKRQEALDGLKRAFPDNVFGRLVELCQPSHKRFNIATTKILQKHMNSVVVDTEETAQKCISYLKEHRYPPEVFLPNDVLVVSPINEKLREIRRPNGVKLVFDVINVQHQAARKALQFVCGNALVCETQDDAKQLAYGSAEGMRGERYKAVSMDGTLFQQSGVMSGGSADLRAKSKKWDEKVVKQLREKRDNLNEKIADLQKNRRKEMEVESVRSKVTDLTNRLTHFKKELISLQQTLLQRVQNELEGLTSELEQIPPKIAHCQERLRKSEAEVRALETRSNEVADRIFADFCQRIGIASIRDYENREMRIRQEMEDKLRSFDDDIQKLNYEIDFVTEQDGNRKVDAEKEKVQFLDFFWDEILSLRVKNSVKHLENAYKEKKKAEKKTADEYHQKTREMEEEKALLDEKKEISAKLETEWNELKKTAQAAMKEYNKAEKELVKSESVLTKKQYERHSLLHSVKLEQIALPLKSGSMADVEYEEDDGDDSASQSSQTANDGPSVSQEQIQREQHIKINYDSLPREFKEDDDEEQVRRNTTKLNVEIDELKNNVSKMNAPNLKANQRMAEVKEREAESTEELENARKKAKRIRQMFEKVKTDRYRCFQGFFEPVANSIDEIYKQLSRNGSAQAFLGPDNMEEPYLDGIQYNCVAPGKRFRPMDNLSGGEKTIAALALLFAVHGRNPAPFFVLDEIDAALDNTNIGKITFLKYYCQKLFQKEFLFNFSSQVASYICETAREQMQIIVISLKEEFYNKADSLVGIFPYPAACTTSGVLTFDLTRFKQIGINEMTENPPPATPVVAGVTA</sequence>
<evidence type="ECO:0000256" key="3">
    <source>
        <dbReference type="ARBA" id="ARBA00005597"/>
    </source>
</evidence>
<evidence type="ECO:0000256" key="2">
    <source>
        <dbReference type="ARBA" id="ARBA00004286"/>
    </source>
</evidence>
<dbReference type="InterPro" id="IPR028468">
    <property type="entry name" value="Smc1_ABC"/>
</dbReference>
<evidence type="ECO:0000256" key="11">
    <source>
        <dbReference type="SAM" id="MobiDB-lite"/>
    </source>
</evidence>
<dbReference type="Gene3D" id="1.20.1060.20">
    <property type="match status" value="1"/>
</dbReference>
<dbReference type="OrthoDB" id="413649at2759"/>
<dbReference type="SUPFAM" id="SSF75553">
    <property type="entry name" value="Smc hinge domain"/>
    <property type="match status" value="1"/>
</dbReference>
<dbReference type="InterPro" id="IPR003395">
    <property type="entry name" value="RecF/RecN/SMC_N"/>
</dbReference>
<evidence type="ECO:0000256" key="4">
    <source>
        <dbReference type="ARBA" id="ARBA00022454"/>
    </source>
</evidence>
<dbReference type="GO" id="GO:0007062">
    <property type="term" value="P:sister chromatid cohesion"/>
    <property type="evidence" value="ECO:0007669"/>
    <property type="project" value="InterPro"/>
</dbReference>
<organism evidence="14">
    <name type="scientific">Caenorhabditis brenneri</name>
    <name type="common">Nematode worm</name>
    <dbReference type="NCBI Taxonomy" id="135651"/>
    <lineage>
        <taxon>Eukaryota</taxon>
        <taxon>Metazoa</taxon>
        <taxon>Ecdysozoa</taxon>
        <taxon>Nematoda</taxon>
        <taxon>Chromadorea</taxon>
        <taxon>Rhabditida</taxon>
        <taxon>Rhabditina</taxon>
        <taxon>Rhabditomorpha</taxon>
        <taxon>Rhabditoidea</taxon>
        <taxon>Rhabditidae</taxon>
        <taxon>Peloderinae</taxon>
        <taxon>Caenorhabditis</taxon>
    </lineage>
</organism>
<evidence type="ECO:0000256" key="9">
    <source>
        <dbReference type="ARBA" id="ARBA00023306"/>
    </source>
</evidence>
<dbReference type="Pfam" id="PF02463">
    <property type="entry name" value="SMC_N"/>
    <property type="match status" value="1"/>
</dbReference>
<comment type="similarity">
    <text evidence="3">Belongs to the SMC family. SMC1 subfamily.</text>
</comment>
<keyword evidence="4" id="KW-0158">Chromosome</keyword>
<reference evidence="14" key="1">
    <citation type="submission" date="2011-07" db="EMBL/GenBank/DDBJ databases">
        <authorList>
            <consortium name="Caenorhabditis brenneri Sequencing and Analysis Consortium"/>
            <person name="Wilson R.K."/>
        </authorList>
    </citation>
    <scope>NUCLEOTIDE SEQUENCE [LARGE SCALE GENOMIC DNA]</scope>
    <source>
        <strain evidence="14">PB2801</strain>
    </source>
</reference>
<dbReference type="GO" id="GO:0003677">
    <property type="term" value="F:DNA binding"/>
    <property type="evidence" value="ECO:0007669"/>
    <property type="project" value="TreeGrafter"/>
</dbReference>
<dbReference type="SMART" id="SM00968">
    <property type="entry name" value="SMC_hinge"/>
    <property type="match status" value="1"/>
</dbReference>
<dbReference type="InterPro" id="IPR010935">
    <property type="entry name" value="SMC_hinge"/>
</dbReference>
<proteinExistence type="inferred from homology"/>
<feature type="region of interest" description="Disordered" evidence="11">
    <location>
        <begin position="892"/>
        <end position="911"/>
    </location>
</feature>
<dbReference type="FunFam" id="1.20.1060.20:FF:000001">
    <property type="entry name" value="Structural maintenance of chromosomes 1A"/>
    <property type="match status" value="1"/>
</dbReference>
<gene>
    <name evidence="13" type="ORF">CAEBREN_31075</name>
</gene>
<evidence type="ECO:0000256" key="10">
    <source>
        <dbReference type="SAM" id="Coils"/>
    </source>
</evidence>
<comment type="subcellular location">
    <subcellularLocation>
        <location evidence="2">Chromosome</location>
    </subcellularLocation>
    <subcellularLocation>
        <location evidence="1">Nucleus</location>
    </subcellularLocation>
</comment>
<keyword evidence="5" id="KW-0132">Cell division</keyword>
<dbReference type="PIRSF" id="PIRSF005719">
    <property type="entry name" value="SMC"/>
    <property type="match status" value="1"/>
</dbReference>
<dbReference type="InterPro" id="IPR027417">
    <property type="entry name" value="P-loop_NTPase"/>
</dbReference>
<name>G0PFH7_CAEBE</name>
<dbReference type="Pfam" id="PF06470">
    <property type="entry name" value="SMC_hinge"/>
    <property type="match status" value="1"/>
</dbReference>
<dbReference type="GO" id="GO:0051301">
    <property type="term" value="P:cell division"/>
    <property type="evidence" value="ECO:0007669"/>
    <property type="project" value="UniProtKB-KW"/>
</dbReference>
<evidence type="ECO:0000256" key="6">
    <source>
        <dbReference type="ARBA" id="ARBA00022776"/>
    </source>
</evidence>
<dbReference type="GO" id="GO:0005634">
    <property type="term" value="C:nucleus"/>
    <property type="evidence" value="ECO:0007669"/>
    <property type="project" value="UniProtKB-SubCell"/>
</dbReference>
<keyword evidence="9" id="KW-0131">Cell cycle</keyword>
<dbReference type="Gene3D" id="3.40.50.300">
    <property type="entry name" value="P-loop containing nucleotide triphosphate hydrolases"/>
    <property type="match status" value="2"/>
</dbReference>
<dbReference type="GO" id="GO:0005524">
    <property type="term" value="F:ATP binding"/>
    <property type="evidence" value="ECO:0007669"/>
    <property type="project" value="InterPro"/>
</dbReference>
<feature type="compositionally biased region" description="Basic and acidic residues" evidence="11">
    <location>
        <begin position="1015"/>
        <end position="1033"/>
    </location>
</feature>
<dbReference type="InParanoid" id="G0PFH7"/>
<dbReference type="SUPFAM" id="SSF52540">
    <property type="entry name" value="P-loop containing nucleoside triphosphate hydrolases"/>
    <property type="match status" value="2"/>
</dbReference>
<accession>G0PFH7</accession>
<evidence type="ECO:0000256" key="8">
    <source>
        <dbReference type="ARBA" id="ARBA00023242"/>
    </source>
</evidence>
<feature type="region of interest" description="Disordered" evidence="11">
    <location>
        <begin position="987"/>
        <end position="1045"/>
    </location>
</feature>
<evidence type="ECO:0000313" key="14">
    <source>
        <dbReference type="Proteomes" id="UP000008068"/>
    </source>
</evidence>